<name>A0A318QKG3_9PROT</name>
<reference evidence="3 4" key="1">
    <citation type="submission" date="2017-07" db="EMBL/GenBank/DDBJ databases">
        <title>A draft genome sequence of Komagataeibacter sucrofermentans LMG 18788.</title>
        <authorList>
            <person name="Skraban J."/>
            <person name="Cleenwerck I."/>
            <person name="Vandamme P."/>
            <person name="Trcek J."/>
        </authorList>
    </citation>
    <scope>NUCLEOTIDE SEQUENCE [LARGE SCALE GENOMIC DNA]</scope>
    <source>
        <strain evidence="3 4">LMG 18788</strain>
    </source>
</reference>
<keyword evidence="2" id="KW-0732">Signal</keyword>
<dbReference type="Proteomes" id="UP000247814">
    <property type="component" value="Unassembled WGS sequence"/>
</dbReference>
<gene>
    <name evidence="3" type="ORF">CFR77_04095</name>
</gene>
<dbReference type="EMBL" id="NKUA01000004">
    <property type="protein sequence ID" value="PYD80257.1"/>
    <property type="molecule type" value="Genomic_DNA"/>
</dbReference>
<sequence length="208" mass="22747">MLNCMGGLGLAMLAHGGTAGAATTAFNKMPDYEKFGIMVSSAYHVRRCEVTVRVNPTRFAQSATALENEGILDNATTDLINKRPEYYIGQAMHEIVPTIIYHTFLRYTDAATCRFTFRNRAGQDDALYGYTASEPTFLSFVVRSHTMTQVDWYKASFDEIKEVSAQFNEDPAYATPATQEEGIPPAQPTAAGLPGAEDEAPGVTDGLR</sequence>
<proteinExistence type="predicted"/>
<protein>
    <submittedName>
        <fullName evidence="3">Uncharacterized protein</fullName>
    </submittedName>
</protein>
<feature type="region of interest" description="Disordered" evidence="1">
    <location>
        <begin position="168"/>
        <end position="208"/>
    </location>
</feature>
<keyword evidence="4" id="KW-1185">Reference proteome</keyword>
<evidence type="ECO:0000313" key="4">
    <source>
        <dbReference type="Proteomes" id="UP000247814"/>
    </source>
</evidence>
<organism evidence="3 4">
    <name type="scientific">Komagataeibacter sucrofermentans</name>
    <dbReference type="NCBI Taxonomy" id="1053551"/>
    <lineage>
        <taxon>Bacteria</taxon>
        <taxon>Pseudomonadati</taxon>
        <taxon>Pseudomonadota</taxon>
        <taxon>Alphaproteobacteria</taxon>
        <taxon>Acetobacterales</taxon>
        <taxon>Acetobacteraceae</taxon>
        <taxon>Komagataeibacter</taxon>
    </lineage>
</organism>
<comment type="caution">
    <text evidence="3">The sequence shown here is derived from an EMBL/GenBank/DDBJ whole genome shotgun (WGS) entry which is preliminary data.</text>
</comment>
<dbReference type="AlphaFoldDB" id="A0A318QKG3"/>
<feature type="chain" id="PRO_5016440284" evidence="2">
    <location>
        <begin position="22"/>
        <end position="208"/>
    </location>
</feature>
<evidence type="ECO:0000313" key="3">
    <source>
        <dbReference type="EMBL" id="PYD80257.1"/>
    </source>
</evidence>
<feature type="signal peptide" evidence="2">
    <location>
        <begin position="1"/>
        <end position="21"/>
    </location>
</feature>
<dbReference type="OrthoDB" id="7282522at2"/>
<evidence type="ECO:0000256" key="2">
    <source>
        <dbReference type="SAM" id="SignalP"/>
    </source>
</evidence>
<accession>A0A318QKG3</accession>
<evidence type="ECO:0000256" key="1">
    <source>
        <dbReference type="SAM" id="MobiDB-lite"/>
    </source>
</evidence>